<name>A0ABD1L6Z3_9FABA</name>
<evidence type="ECO:0000313" key="2">
    <source>
        <dbReference type="Proteomes" id="UP001603857"/>
    </source>
</evidence>
<proteinExistence type="predicted"/>
<dbReference type="EMBL" id="JBGMDY010000011">
    <property type="protein sequence ID" value="KAL2319133.1"/>
    <property type="molecule type" value="Genomic_DNA"/>
</dbReference>
<evidence type="ECO:0000313" key="1">
    <source>
        <dbReference type="EMBL" id="KAL2319133.1"/>
    </source>
</evidence>
<reference evidence="1 2" key="1">
    <citation type="submission" date="2024-08" db="EMBL/GenBank/DDBJ databases">
        <title>Insights into the chromosomal genome structure of Flemingia macrophylla.</title>
        <authorList>
            <person name="Ding Y."/>
            <person name="Zhao Y."/>
            <person name="Bi W."/>
            <person name="Wu M."/>
            <person name="Zhao G."/>
            <person name="Gong Y."/>
            <person name="Li W."/>
            <person name="Zhang P."/>
        </authorList>
    </citation>
    <scope>NUCLEOTIDE SEQUENCE [LARGE SCALE GENOMIC DNA]</scope>
    <source>
        <strain evidence="1">DYQJB</strain>
        <tissue evidence="1">Leaf</tissue>
    </source>
</reference>
<sequence length="332" mass="36971">MDNMAGSYLLLAFKHKNFAFLSVKDEGLLAPELTENTCGDLRMSKFSSQGSFLKQRTFDYLPENVVKHAINVEQRTKEIFGCLLCEMDIDMPNVDSEIIVGKRSTESVIILSDDEVEPKVSSKKDILSVSEAGQHISDGNIMPHDVGNSLPTADLANLNVSVMKNSKTMKESIQKKASSSNLHDKSGATSFIDAKDLGSCRKEVSSKSKAINSDEAVNARNLNKAYSNMTPKNGDTVPSTCNKMSCDIQDAEDDPLEIALKSVGHVQLHVPKPTVLKRQVIQLKTPFNKYGYLRKLEDPMKRFRPPSLDNWYKAILVINYFATVRLSSFRKD</sequence>
<keyword evidence="2" id="KW-1185">Reference proteome</keyword>
<accession>A0ABD1L6Z3</accession>
<dbReference type="AlphaFoldDB" id="A0ABD1L6Z3"/>
<organism evidence="1 2">
    <name type="scientific">Flemingia macrophylla</name>
    <dbReference type="NCBI Taxonomy" id="520843"/>
    <lineage>
        <taxon>Eukaryota</taxon>
        <taxon>Viridiplantae</taxon>
        <taxon>Streptophyta</taxon>
        <taxon>Embryophyta</taxon>
        <taxon>Tracheophyta</taxon>
        <taxon>Spermatophyta</taxon>
        <taxon>Magnoliopsida</taxon>
        <taxon>eudicotyledons</taxon>
        <taxon>Gunneridae</taxon>
        <taxon>Pentapetalae</taxon>
        <taxon>rosids</taxon>
        <taxon>fabids</taxon>
        <taxon>Fabales</taxon>
        <taxon>Fabaceae</taxon>
        <taxon>Papilionoideae</taxon>
        <taxon>50 kb inversion clade</taxon>
        <taxon>NPAAA clade</taxon>
        <taxon>indigoferoid/millettioid clade</taxon>
        <taxon>Phaseoleae</taxon>
        <taxon>Flemingia</taxon>
    </lineage>
</organism>
<comment type="caution">
    <text evidence="1">The sequence shown here is derived from an EMBL/GenBank/DDBJ whole genome shotgun (WGS) entry which is preliminary data.</text>
</comment>
<gene>
    <name evidence="1" type="ORF">Fmac_033009</name>
</gene>
<dbReference type="Proteomes" id="UP001603857">
    <property type="component" value="Unassembled WGS sequence"/>
</dbReference>
<protein>
    <submittedName>
        <fullName evidence="1">Uncharacterized protein</fullName>
    </submittedName>
</protein>